<evidence type="ECO:0000313" key="2">
    <source>
        <dbReference type="EMBL" id="KAL1885168.1"/>
    </source>
</evidence>
<feature type="compositionally biased region" description="Polar residues" evidence="1">
    <location>
        <begin position="686"/>
        <end position="713"/>
    </location>
</feature>
<dbReference type="EMBL" id="JAVDPF010000003">
    <property type="protein sequence ID" value="KAL1885168.1"/>
    <property type="molecule type" value="Genomic_DNA"/>
</dbReference>
<name>A0ABR3YAM7_9EURO</name>
<feature type="compositionally biased region" description="Polar residues" evidence="1">
    <location>
        <begin position="267"/>
        <end position="285"/>
    </location>
</feature>
<feature type="region of interest" description="Disordered" evidence="1">
    <location>
        <begin position="749"/>
        <end position="772"/>
    </location>
</feature>
<evidence type="ECO:0000313" key="3">
    <source>
        <dbReference type="Proteomes" id="UP001583193"/>
    </source>
</evidence>
<feature type="compositionally biased region" description="Basic and acidic residues" evidence="1">
    <location>
        <begin position="312"/>
        <end position="327"/>
    </location>
</feature>
<accession>A0ABR3YAM7</accession>
<organism evidence="2 3">
    <name type="scientific">Paecilomyces lecythidis</name>
    <dbReference type="NCBI Taxonomy" id="3004212"/>
    <lineage>
        <taxon>Eukaryota</taxon>
        <taxon>Fungi</taxon>
        <taxon>Dikarya</taxon>
        <taxon>Ascomycota</taxon>
        <taxon>Pezizomycotina</taxon>
        <taxon>Eurotiomycetes</taxon>
        <taxon>Eurotiomycetidae</taxon>
        <taxon>Eurotiales</taxon>
        <taxon>Thermoascaceae</taxon>
        <taxon>Paecilomyces</taxon>
    </lineage>
</organism>
<feature type="compositionally biased region" description="Polar residues" evidence="1">
    <location>
        <begin position="461"/>
        <end position="482"/>
    </location>
</feature>
<feature type="compositionally biased region" description="Polar residues" evidence="1">
    <location>
        <begin position="611"/>
        <end position="631"/>
    </location>
</feature>
<feature type="compositionally biased region" description="Basic and acidic residues" evidence="1">
    <location>
        <begin position="663"/>
        <end position="677"/>
    </location>
</feature>
<feature type="compositionally biased region" description="Low complexity" evidence="1">
    <location>
        <begin position="415"/>
        <end position="424"/>
    </location>
</feature>
<sequence length="772" mass="84106">MPFRRPISPLSLETVPALELEADDLLGSDDELDESARAAKRRKIEQLGESYLKGQPLFILSASLKGPFEDGWDNPWTKTRKPVASSKKTHRRRTHLLEETAIPETDPKRQKLPNVSDSKKERTRHHGSAAYSSPAVPEMNTDRFTRSESGVHHRQSGQASEARRQPKPRPNSVSRSSVPRSRERSVGIEPTSFLEEPGSKSWLKRDHRRMEISDIRTPNSPTIGRARKRDTSDVRPRTKLSGPKTMQETIRRRSPVTYMCSGALLNNEPSSASKLALDESSQPLSFRSVRHHSTPASGGAHDSSTTILQEGTQERVPDTFKRPRLSEYRQYSPSHLDRVESQAGAAQKDRSDKHGKQLSLHVVPPSSHLPEFEYRRAQNNKDTKHSSPRIAPPAKTDINGGGQPAVHASSKRKLSSSTESSIRSDQPKGSSEPPLRSNLRSDGAADAQAEARSPGPMPVSAVTTSTSRNAEITSTEAIQSAQVVPGIAGSRDQHVSLRSTNVPEHNTAEDDHDNDHQLSTQAALLLAQRSFQDDLATPEREVEAGPGTRPSSPWLHDEGNSRVSLGITPFHQLSTPNKDPSGEGPVTARREEYHAISTQCMIDAVTPFSFSSSKKSYAQPSTSKRVRTSAQAKKASFAMSPPGPPSRASPSLTAGAQPGPPPEDLKAESHVKTEAPVEHVPCIAPRNSQSESQLTALPFTLSGSTPTTAQQDGQGPAMDVGTFDLSQAIEDAGSWLQQSWDVNRDIQQFSSKSAASSSSQANRTAVGIDAVR</sequence>
<keyword evidence="3" id="KW-1185">Reference proteome</keyword>
<evidence type="ECO:0000256" key="1">
    <source>
        <dbReference type="SAM" id="MobiDB-lite"/>
    </source>
</evidence>
<feature type="compositionally biased region" description="Basic and acidic residues" evidence="1">
    <location>
        <begin position="506"/>
        <end position="516"/>
    </location>
</feature>
<feature type="compositionally biased region" description="Basic and acidic residues" evidence="1">
    <location>
        <begin position="370"/>
        <end position="385"/>
    </location>
</feature>
<comment type="caution">
    <text evidence="2">The sequence shown here is derived from an EMBL/GenBank/DDBJ whole genome shotgun (WGS) entry which is preliminary data.</text>
</comment>
<feature type="region of interest" description="Disordered" evidence="1">
    <location>
        <begin position="611"/>
        <end position="720"/>
    </location>
</feature>
<reference evidence="2 3" key="1">
    <citation type="journal article" date="2024" name="IMA Fungus">
        <title>IMA Genome - F19 : A genome assembly and annotation guide to empower mycologists, including annotated draft genome sequences of Ceratocystis pirilliformis, Diaporthe australafricana, Fusarium ophioides, Paecilomyces lecythidis, and Sporothrix stenoceras.</title>
        <authorList>
            <person name="Aylward J."/>
            <person name="Wilson A.M."/>
            <person name="Visagie C.M."/>
            <person name="Spraker J."/>
            <person name="Barnes I."/>
            <person name="Buitendag C."/>
            <person name="Ceriani C."/>
            <person name="Del Mar Angel L."/>
            <person name="du Plessis D."/>
            <person name="Fuchs T."/>
            <person name="Gasser K."/>
            <person name="Kramer D."/>
            <person name="Li W."/>
            <person name="Munsamy K."/>
            <person name="Piso A."/>
            <person name="Price J.L."/>
            <person name="Sonnekus B."/>
            <person name="Thomas C."/>
            <person name="van der Nest A."/>
            <person name="van Dijk A."/>
            <person name="van Heerden A."/>
            <person name="van Vuuren N."/>
            <person name="Yilmaz N."/>
            <person name="Duong T.A."/>
            <person name="van der Merwe N.A."/>
            <person name="Wingfield M.J."/>
            <person name="Wingfield B.D."/>
        </authorList>
    </citation>
    <scope>NUCLEOTIDE SEQUENCE [LARGE SCALE GENOMIC DNA]</scope>
    <source>
        <strain evidence="2 3">CMW 18167</strain>
    </source>
</reference>
<feature type="compositionally biased region" description="Low complexity" evidence="1">
    <location>
        <begin position="749"/>
        <end position="761"/>
    </location>
</feature>
<feature type="region of interest" description="Disordered" evidence="1">
    <location>
        <begin position="70"/>
        <end position="586"/>
    </location>
</feature>
<protein>
    <submittedName>
        <fullName evidence="2">Vacuolar protein sorting-associated protein 11</fullName>
    </submittedName>
</protein>
<proteinExistence type="predicted"/>
<feature type="compositionally biased region" description="Polar residues" evidence="1">
    <location>
        <begin position="302"/>
        <end position="311"/>
    </location>
</feature>
<feature type="compositionally biased region" description="Low complexity" evidence="1">
    <location>
        <begin position="170"/>
        <end position="179"/>
    </location>
</feature>
<feature type="compositionally biased region" description="Basic and acidic residues" evidence="1">
    <location>
        <begin position="140"/>
        <end position="151"/>
    </location>
</feature>
<dbReference type="Proteomes" id="UP001583193">
    <property type="component" value="Unassembled WGS sequence"/>
</dbReference>
<gene>
    <name evidence="2" type="primary">VPS11_3</name>
    <name evidence="2" type="ORF">Plec18167_001825</name>
</gene>